<dbReference type="InterPro" id="IPR044570">
    <property type="entry name" value="Set1-like"/>
</dbReference>
<dbReference type="Gene3D" id="3.30.70.330">
    <property type="match status" value="1"/>
</dbReference>
<feature type="compositionally biased region" description="Low complexity" evidence="16">
    <location>
        <begin position="198"/>
        <end position="216"/>
    </location>
</feature>
<evidence type="ECO:0000256" key="9">
    <source>
        <dbReference type="ARBA" id="ARBA00023015"/>
    </source>
</evidence>
<comment type="catalytic activity">
    <reaction evidence="15">
        <text>N(6),N(6)-dimethyl-L-lysyl(4)-[histone H3] + S-adenosyl-L-methionine = N(6),N(6),N(6)-trimethyl-L-lysyl(4)-[histone H3] + S-adenosyl-L-homocysteine + H(+)</text>
        <dbReference type="Rhea" id="RHEA:60272"/>
        <dbReference type="Rhea" id="RHEA-COMP:15537"/>
        <dbReference type="Rhea" id="RHEA-COMP:15540"/>
        <dbReference type="ChEBI" id="CHEBI:15378"/>
        <dbReference type="ChEBI" id="CHEBI:57856"/>
        <dbReference type="ChEBI" id="CHEBI:59789"/>
        <dbReference type="ChEBI" id="CHEBI:61961"/>
        <dbReference type="ChEBI" id="CHEBI:61976"/>
    </reaction>
</comment>
<feature type="region of interest" description="Disordered" evidence="16">
    <location>
        <begin position="761"/>
        <end position="785"/>
    </location>
</feature>
<name>A0A0L0V6V2_9BASI</name>
<dbReference type="GO" id="GO:0003723">
    <property type="term" value="F:RNA binding"/>
    <property type="evidence" value="ECO:0007669"/>
    <property type="project" value="UniProtKB-KW"/>
</dbReference>
<feature type="compositionally biased region" description="Acidic residues" evidence="16">
    <location>
        <begin position="584"/>
        <end position="596"/>
    </location>
</feature>
<comment type="catalytic activity">
    <reaction evidence="14">
        <text>N(6)-methyl-L-lysyl(4)-[histone H3] + S-adenosyl-L-methionine = N(6),N(6)-dimethyl-L-lysyl(4)-[histone H3] + S-adenosyl-L-homocysteine + H(+)</text>
        <dbReference type="Rhea" id="RHEA:60268"/>
        <dbReference type="Rhea" id="RHEA-COMP:15540"/>
        <dbReference type="Rhea" id="RHEA-COMP:15543"/>
        <dbReference type="ChEBI" id="CHEBI:15378"/>
        <dbReference type="ChEBI" id="CHEBI:57856"/>
        <dbReference type="ChEBI" id="CHEBI:59789"/>
        <dbReference type="ChEBI" id="CHEBI:61929"/>
        <dbReference type="ChEBI" id="CHEBI:61976"/>
    </reaction>
</comment>
<feature type="compositionally biased region" description="Polar residues" evidence="16">
    <location>
        <begin position="564"/>
        <end position="581"/>
    </location>
</feature>
<organism evidence="19 20">
    <name type="scientific">Puccinia striiformis f. sp. tritici PST-78</name>
    <dbReference type="NCBI Taxonomy" id="1165861"/>
    <lineage>
        <taxon>Eukaryota</taxon>
        <taxon>Fungi</taxon>
        <taxon>Dikarya</taxon>
        <taxon>Basidiomycota</taxon>
        <taxon>Pucciniomycotina</taxon>
        <taxon>Pucciniomycetes</taxon>
        <taxon>Pucciniales</taxon>
        <taxon>Pucciniaceae</taxon>
        <taxon>Puccinia</taxon>
    </lineage>
</organism>
<evidence type="ECO:0000256" key="4">
    <source>
        <dbReference type="ARBA" id="ARBA00022603"/>
    </source>
</evidence>
<dbReference type="InterPro" id="IPR035979">
    <property type="entry name" value="RBD_domain_sf"/>
</dbReference>
<evidence type="ECO:0000256" key="12">
    <source>
        <dbReference type="ARBA" id="ARBA00030093"/>
    </source>
</evidence>
<evidence type="ECO:0000259" key="17">
    <source>
        <dbReference type="PROSITE" id="PS50280"/>
    </source>
</evidence>
<feature type="compositionally biased region" description="Basic residues" evidence="16">
    <location>
        <begin position="983"/>
        <end position="998"/>
    </location>
</feature>
<dbReference type="Proteomes" id="UP000054564">
    <property type="component" value="Unassembled WGS sequence"/>
</dbReference>
<dbReference type="PROSITE" id="PS50868">
    <property type="entry name" value="POST_SET"/>
    <property type="match status" value="1"/>
</dbReference>
<dbReference type="PROSITE" id="PS50280">
    <property type="entry name" value="SET"/>
    <property type="match status" value="1"/>
</dbReference>
<keyword evidence="11" id="KW-0539">Nucleus</keyword>
<comment type="caution">
    <text evidence="19">The sequence shown here is derived from an EMBL/GenBank/DDBJ whole genome shotgun (WGS) entry which is preliminary data.</text>
</comment>
<evidence type="ECO:0000256" key="3">
    <source>
        <dbReference type="ARBA" id="ARBA00015839"/>
    </source>
</evidence>
<keyword evidence="7" id="KW-0156">Chromatin regulator</keyword>
<feature type="compositionally biased region" description="Polar residues" evidence="16">
    <location>
        <begin position="832"/>
        <end position="851"/>
    </location>
</feature>
<dbReference type="InterPro" id="IPR012677">
    <property type="entry name" value="Nucleotide-bd_a/b_plait_sf"/>
</dbReference>
<proteinExistence type="predicted"/>
<evidence type="ECO:0000256" key="6">
    <source>
        <dbReference type="ARBA" id="ARBA00022691"/>
    </source>
</evidence>
<dbReference type="Pfam" id="PF11764">
    <property type="entry name" value="N-SET"/>
    <property type="match status" value="1"/>
</dbReference>
<dbReference type="SMART" id="SM01291">
    <property type="entry name" value="N-SET"/>
    <property type="match status" value="1"/>
</dbReference>
<feature type="region of interest" description="Disordered" evidence="16">
    <location>
        <begin position="806"/>
        <end position="851"/>
    </location>
</feature>
<evidence type="ECO:0000313" key="19">
    <source>
        <dbReference type="EMBL" id="KNE94997.1"/>
    </source>
</evidence>
<feature type="compositionally biased region" description="Basic and acidic residues" evidence="16">
    <location>
        <begin position="1075"/>
        <end position="1091"/>
    </location>
</feature>
<dbReference type="OrthoDB" id="308383at2759"/>
<dbReference type="GO" id="GO:0140999">
    <property type="term" value="F:histone H3K4 trimethyltransferase activity"/>
    <property type="evidence" value="ECO:0007669"/>
    <property type="project" value="UniProtKB-EC"/>
</dbReference>
<evidence type="ECO:0000256" key="2">
    <source>
        <dbReference type="ARBA" id="ARBA00012182"/>
    </source>
</evidence>
<protein>
    <recommendedName>
        <fullName evidence="3">Histone-lysine N-methyltransferase, H3 lysine-4 specific</fullName>
        <ecNumber evidence="2">2.1.1.354</ecNumber>
    </recommendedName>
    <alternativeName>
        <fullName evidence="12">SET domain-containing protein 1</fullName>
    </alternativeName>
</protein>
<feature type="compositionally biased region" description="Basic and acidic residues" evidence="16">
    <location>
        <begin position="538"/>
        <end position="557"/>
    </location>
</feature>
<keyword evidence="9" id="KW-0805">Transcription regulation</keyword>
<dbReference type="Pfam" id="PF00076">
    <property type="entry name" value="RRM_1"/>
    <property type="match status" value="1"/>
</dbReference>
<feature type="compositionally biased region" description="Pro residues" evidence="16">
    <location>
        <begin position="302"/>
        <end position="311"/>
    </location>
</feature>
<keyword evidence="20" id="KW-1185">Reference proteome</keyword>
<accession>A0A0L0V6V2</accession>
<keyword evidence="5" id="KW-0808">Transferase</keyword>
<evidence type="ECO:0000256" key="5">
    <source>
        <dbReference type="ARBA" id="ARBA00022679"/>
    </source>
</evidence>
<feature type="region of interest" description="Disordered" evidence="16">
    <location>
        <begin position="192"/>
        <end position="224"/>
    </location>
</feature>
<evidence type="ECO:0000256" key="7">
    <source>
        <dbReference type="ARBA" id="ARBA00022853"/>
    </source>
</evidence>
<feature type="compositionally biased region" description="Low complexity" evidence="16">
    <location>
        <begin position="1197"/>
        <end position="1207"/>
    </location>
</feature>
<dbReference type="CDD" id="cd19169">
    <property type="entry name" value="SET_SETD1"/>
    <property type="match status" value="1"/>
</dbReference>
<evidence type="ECO:0000256" key="13">
    <source>
        <dbReference type="ARBA" id="ARBA00047571"/>
    </source>
</evidence>
<feature type="region of interest" description="Disordered" evidence="16">
    <location>
        <begin position="1"/>
        <end position="44"/>
    </location>
</feature>
<evidence type="ECO:0000313" key="20">
    <source>
        <dbReference type="Proteomes" id="UP000054564"/>
    </source>
</evidence>
<dbReference type="InterPro" id="IPR003616">
    <property type="entry name" value="Post-SET_dom"/>
</dbReference>
<evidence type="ECO:0000256" key="8">
    <source>
        <dbReference type="ARBA" id="ARBA00022884"/>
    </source>
</evidence>
<feature type="compositionally biased region" description="Polar residues" evidence="16">
    <location>
        <begin position="316"/>
        <end position="347"/>
    </location>
</feature>
<feature type="region of interest" description="Disordered" evidence="16">
    <location>
        <begin position="536"/>
        <end position="635"/>
    </location>
</feature>
<evidence type="ECO:0000256" key="10">
    <source>
        <dbReference type="ARBA" id="ARBA00023163"/>
    </source>
</evidence>
<dbReference type="SUPFAM" id="SSF54928">
    <property type="entry name" value="RNA-binding domain, RBD"/>
    <property type="match status" value="1"/>
</dbReference>
<feature type="region of interest" description="Disordered" evidence="16">
    <location>
        <begin position="866"/>
        <end position="1256"/>
    </location>
</feature>
<gene>
    <name evidence="19" type="ORF">PSTG_11695</name>
</gene>
<feature type="compositionally biased region" description="Basic and acidic residues" evidence="16">
    <location>
        <begin position="1106"/>
        <end position="1133"/>
    </location>
</feature>
<feature type="compositionally biased region" description="Pro residues" evidence="16">
    <location>
        <begin position="380"/>
        <end position="390"/>
    </location>
</feature>
<evidence type="ECO:0000256" key="15">
    <source>
        <dbReference type="ARBA" id="ARBA00049129"/>
    </source>
</evidence>
<feature type="compositionally biased region" description="Polar residues" evidence="16">
    <location>
        <begin position="454"/>
        <end position="466"/>
    </location>
</feature>
<dbReference type="PANTHER" id="PTHR45814">
    <property type="entry name" value="HISTONE-LYSINE N-METHYLTRANSFERASE SETD1"/>
    <property type="match status" value="1"/>
</dbReference>
<feature type="compositionally biased region" description="Basic and acidic residues" evidence="16">
    <location>
        <begin position="597"/>
        <end position="610"/>
    </location>
</feature>
<dbReference type="GO" id="GO:0048188">
    <property type="term" value="C:Set1C/COMPASS complex"/>
    <property type="evidence" value="ECO:0007669"/>
    <property type="project" value="InterPro"/>
</dbReference>
<evidence type="ECO:0000256" key="14">
    <source>
        <dbReference type="ARBA" id="ARBA00047583"/>
    </source>
</evidence>
<reference evidence="20" key="1">
    <citation type="submission" date="2014-03" db="EMBL/GenBank/DDBJ databases">
        <title>The Genome Sequence of Puccinia striiformis f. sp. tritici PST-78.</title>
        <authorList>
            <consortium name="The Broad Institute Genome Sequencing Platform"/>
            <person name="Cuomo C."/>
            <person name="Hulbert S."/>
            <person name="Chen X."/>
            <person name="Walker B."/>
            <person name="Young S.K."/>
            <person name="Zeng Q."/>
            <person name="Gargeya S."/>
            <person name="Fitzgerald M."/>
            <person name="Haas B."/>
            <person name="Abouelleil A."/>
            <person name="Alvarado L."/>
            <person name="Arachchi H.M."/>
            <person name="Berlin A.M."/>
            <person name="Chapman S.B."/>
            <person name="Goldberg J."/>
            <person name="Griggs A."/>
            <person name="Gujja S."/>
            <person name="Hansen M."/>
            <person name="Howarth C."/>
            <person name="Imamovic A."/>
            <person name="Larimer J."/>
            <person name="McCowan C."/>
            <person name="Montmayeur A."/>
            <person name="Murphy C."/>
            <person name="Neiman D."/>
            <person name="Pearson M."/>
            <person name="Priest M."/>
            <person name="Roberts A."/>
            <person name="Saif S."/>
            <person name="Shea T."/>
            <person name="Sisk P."/>
            <person name="Sykes S."/>
            <person name="Wortman J."/>
            <person name="Nusbaum C."/>
            <person name="Birren B."/>
        </authorList>
    </citation>
    <scope>NUCLEOTIDE SEQUENCE [LARGE SCALE GENOMIC DNA]</scope>
    <source>
        <strain evidence="20">race PST-78</strain>
    </source>
</reference>
<dbReference type="InterPro" id="IPR000504">
    <property type="entry name" value="RRM_dom"/>
</dbReference>
<evidence type="ECO:0000256" key="1">
    <source>
        <dbReference type="ARBA" id="ARBA00004123"/>
    </source>
</evidence>
<evidence type="ECO:0000256" key="16">
    <source>
        <dbReference type="SAM" id="MobiDB-lite"/>
    </source>
</evidence>
<dbReference type="SMART" id="SM00508">
    <property type="entry name" value="PostSET"/>
    <property type="match status" value="1"/>
</dbReference>
<comment type="subcellular location">
    <subcellularLocation>
        <location evidence="1">Nucleus</location>
    </subcellularLocation>
</comment>
<evidence type="ECO:0000256" key="11">
    <source>
        <dbReference type="ARBA" id="ARBA00023242"/>
    </source>
</evidence>
<feature type="region of interest" description="Disordered" evidence="16">
    <location>
        <begin position="286"/>
        <end position="347"/>
    </location>
</feature>
<dbReference type="InterPro" id="IPR037841">
    <property type="entry name" value="SET_SETD1A/B"/>
</dbReference>
<keyword evidence="4" id="KW-0489">Methyltransferase</keyword>
<dbReference type="Pfam" id="PF00856">
    <property type="entry name" value="SET"/>
    <property type="match status" value="1"/>
</dbReference>
<feature type="compositionally biased region" description="Polar residues" evidence="16">
    <location>
        <begin position="1230"/>
        <end position="1241"/>
    </location>
</feature>
<feature type="compositionally biased region" description="Basic and acidic residues" evidence="16">
    <location>
        <begin position="1166"/>
        <end position="1187"/>
    </location>
</feature>
<feature type="compositionally biased region" description="Basic and acidic residues" evidence="16">
    <location>
        <begin position="1"/>
        <end position="17"/>
    </location>
</feature>
<feature type="domain" description="Post-SET" evidence="18">
    <location>
        <begin position="1484"/>
        <end position="1500"/>
    </location>
</feature>
<feature type="compositionally biased region" description="Basic and acidic residues" evidence="16">
    <location>
        <begin position="767"/>
        <end position="785"/>
    </location>
</feature>
<feature type="domain" description="SET" evidence="17">
    <location>
        <begin position="1361"/>
        <end position="1478"/>
    </location>
</feature>
<keyword evidence="6" id="KW-0949">S-adenosyl-L-methionine</keyword>
<dbReference type="Gene3D" id="2.170.270.10">
    <property type="entry name" value="SET domain"/>
    <property type="match status" value="1"/>
</dbReference>
<dbReference type="EC" id="2.1.1.354" evidence="2"/>
<dbReference type="EMBL" id="AJIL01000105">
    <property type="protein sequence ID" value="KNE94997.1"/>
    <property type="molecule type" value="Genomic_DNA"/>
</dbReference>
<feature type="region of interest" description="Disordered" evidence="16">
    <location>
        <begin position="371"/>
        <end position="466"/>
    </location>
</feature>
<dbReference type="PANTHER" id="PTHR45814:SF2">
    <property type="entry name" value="HISTONE-LYSINE N-METHYLTRANSFERASE SETD1"/>
    <property type="match status" value="1"/>
</dbReference>
<dbReference type="InterPro" id="IPR046341">
    <property type="entry name" value="SET_dom_sf"/>
</dbReference>
<feature type="compositionally biased region" description="Acidic residues" evidence="16">
    <location>
        <begin position="1208"/>
        <end position="1225"/>
    </location>
</feature>
<dbReference type="SUPFAM" id="SSF82199">
    <property type="entry name" value="SET domain"/>
    <property type="match status" value="1"/>
</dbReference>
<dbReference type="SMART" id="SM00317">
    <property type="entry name" value="SET"/>
    <property type="match status" value="1"/>
</dbReference>
<feature type="compositionally biased region" description="Pro residues" evidence="16">
    <location>
        <begin position="420"/>
        <end position="435"/>
    </location>
</feature>
<feature type="compositionally biased region" description="Basic and acidic residues" evidence="16">
    <location>
        <begin position="806"/>
        <end position="820"/>
    </location>
</feature>
<evidence type="ECO:0000259" key="18">
    <source>
        <dbReference type="PROSITE" id="PS50868"/>
    </source>
</evidence>
<dbReference type="InterPro" id="IPR024657">
    <property type="entry name" value="COMPASS_Set1_N-SET"/>
</dbReference>
<dbReference type="InterPro" id="IPR001214">
    <property type="entry name" value="SET_dom"/>
</dbReference>
<keyword evidence="8" id="KW-0694">RNA-binding</keyword>
<keyword evidence="10" id="KW-0804">Transcription</keyword>
<dbReference type="STRING" id="1165861.A0A0L0V6V2"/>
<sequence length="1500" mass="166995">MDEPPVHKEEPPTEHHPFRLPTVLLDPPSQDKSNYRSKYDPALDSSLVKKSAGPLYRHSKPVLTIKSNPNRDPRLKLAYPAPLSTHPTTSSGRSALIAGLSRSSRTKQAFHSKVELLTSYPYDRNSLGPPPPAPPSAILITMLDKLVTGEQVRSHFSQFGRIAECEIKLDPQTGGSLGICWLRFLNQITHPTADSRHSSSQPSTSNSHSSKNNRNQQDGHQSALAAVKKANGARIGCMLTMGPPAPTSSSAARRSSSTKIHYGIRCQLDGEGKKCEQAVAEQLDLLYPPLPPEPPLEDLSPSPLPPPPLIPDPSSTALLGQSHILTPSNQPPIGSRSSHSSVPAPDTTATQHLILESEISDRQSNSVALASSLHPNTNPAQPPPPPPRVPYQPTRPDSHVLSHNHQPFAPSQYHFRSQRLPPPPPPPPPHPPPSTAPAHLPTMPSAMRFRDNYPTPSHLNQSTYPPGPSTSYWIPEPSYLSSSTTNSKLPMVLKTSHYIKQGHVAGSSSRSKIAAGFVAAAQTAAITAAKKAGLNLSSREEAEEREAEERSGTEDRRNGRKSRSSSIESRPYIQRSSSQALGSDDSDSESEEDEDAREERQKEEAREELIQSRTFHRSGVPDHKPTPFKQPSTYRPTPPGLSLLWPHNHIGIDKSIKIEILRRLSLNHFSFLTINRIQVEERSKAFYGQAELKEYFSRFQPDQVMTDAQMWYITFPTPDSAQLAYSHINSTSYVGTKLPIQVHAPITPQYFQELVDNNMQPLPVRQRRTDERKGGDRFNDIDEEKRPIIVHEEIKKGDKFEAELKHHDSDRADHSNERRRQANFQRPPVINAPQTTLQPAGQPSSWDQNPDQRSAILKLPSFSKRKYSQTVTKGSSLSRPIEKPDSPEPSGIGRDSLSRPPPIEDDDSSVSTRRVLSHKLPIEDDDLASIASSDVHHPHRRRPPTIREPRELAQETVPSSSSPPRVMSEDETEKRVVNPAPRAIKKRVVQPAKKRRFQKVAFTSSEEEETEEKKAPPPKTKKWKRGKLAPEKDEKSQAIVEVPPCPEEDRVMVDEIILDSPPDGVSASPKSLESTVDKELLTTESTLEPKPKRGKKVRLSVQSRQPSEKKAQNGRMKADDDHLKEQRIPRLDEVAEDEEDLYFVKLALSRSRAGRSLHPSISQKPKTTDDLNQPHDRNKKGNQDRSIVHWQRRPRKSTPSSSKPGSESEGEQDEKEDQEGEEEAVVDPVTGSQSNEKSNQGILGKHLSGSSRTEGYYHIPSSQKAIYLPQRNKAIVDIGPMPTTSTTTTTTTTMASQYSALAVSRSTRVNSRRFILNMEQNKKASILSSSINDTIDSQQQSSSLDSVADVLKFNQLRTRKKQLKFSRSPIHDWGLYAMETIPAGEMVIEYVGEVIRQAVADRREKLYERMGIGSSYLFRVDDDLVVDATKKGNLGRLINHCCSPNCTAKIITINGEKKIVIYAKVTIELGDEVTYDYHFPKEEVKIPCLCGSIKCKGTLN</sequence>
<comment type="catalytic activity">
    <reaction evidence="13">
        <text>L-lysyl(4)-[histone H3] + 3 S-adenosyl-L-methionine = N(6),N(6),N(6)-trimethyl-L-lysyl(4)-[histone H3] + 3 S-adenosyl-L-homocysteine + 3 H(+)</text>
        <dbReference type="Rhea" id="RHEA:60260"/>
        <dbReference type="Rhea" id="RHEA-COMP:15537"/>
        <dbReference type="Rhea" id="RHEA-COMP:15547"/>
        <dbReference type="ChEBI" id="CHEBI:15378"/>
        <dbReference type="ChEBI" id="CHEBI:29969"/>
        <dbReference type="ChEBI" id="CHEBI:57856"/>
        <dbReference type="ChEBI" id="CHEBI:59789"/>
        <dbReference type="ChEBI" id="CHEBI:61961"/>
        <dbReference type="EC" id="2.1.1.354"/>
    </reaction>
</comment>
<dbReference type="GO" id="GO:0032259">
    <property type="term" value="P:methylation"/>
    <property type="evidence" value="ECO:0007669"/>
    <property type="project" value="UniProtKB-KW"/>
</dbReference>
<feature type="compositionally biased region" description="Polar residues" evidence="16">
    <location>
        <begin position="868"/>
        <end position="878"/>
    </location>
</feature>